<accession>A0A366HLJ3</accession>
<dbReference type="CDD" id="cd00051">
    <property type="entry name" value="EFh"/>
    <property type="match status" value="1"/>
</dbReference>
<dbReference type="GO" id="GO:0004423">
    <property type="term" value="F:iduronate-2-sulfatase activity"/>
    <property type="evidence" value="ECO:0007669"/>
    <property type="project" value="InterPro"/>
</dbReference>
<dbReference type="GO" id="GO:0005509">
    <property type="term" value="F:calcium ion binding"/>
    <property type="evidence" value="ECO:0007669"/>
    <property type="project" value="InterPro"/>
</dbReference>
<keyword evidence="4 8" id="KW-0732">Signal</keyword>
<dbReference type="GO" id="GO:0005737">
    <property type="term" value="C:cytoplasm"/>
    <property type="evidence" value="ECO:0007669"/>
    <property type="project" value="TreeGrafter"/>
</dbReference>
<evidence type="ECO:0000256" key="7">
    <source>
        <dbReference type="SAM" id="MobiDB-lite"/>
    </source>
</evidence>
<keyword evidence="5" id="KW-0378">Hydrolase</keyword>
<dbReference type="PROSITE" id="PS00523">
    <property type="entry name" value="SULFATASE_1"/>
    <property type="match status" value="1"/>
</dbReference>
<evidence type="ECO:0000256" key="5">
    <source>
        <dbReference type="ARBA" id="ARBA00022801"/>
    </source>
</evidence>
<evidence type="ECO:0000256" key="2">
    <source>
        <dbReference type="ARBA" id="ARBA00008779"/>
    </source>
</evidence>
<dbReference type="PROSITE" id="PS00018">
    <property type="entry name" value="EF_HAND_1"/>
    <property type="match status" value="1"/>
</dbReference>
<evidence type="ECO:0000256" key="4">
    <source>
        <dbReference type="ARBA" id="ARBA00022729"/>
    </source>
</evidence>
<dbReference type="InterPro" id="IPR000917">
    <property type="entry name" value="Sulfatase_N"/>
</dbReference>
<sequence>MKLRLLVSALLLLPALATAADKKPNVLFIAVDDLKPTIGCYGDTHAKTPNIDRIAAKGTVFTRAYCMQAVCSPSRNGVLTGLRPETLQIYDLGTNFRKRAPEVVTLPQYFKQQGWQSHGLGKIFHVGHGNTEDAASWSVPHFQAKSIGYALEENKRTLTREEALFDNKPAGKLPKGAAYESADVPDDAYGDGKIALEAVKRLRGFKDSGESFFLAVGFVKPHLPFCAPKKYWDMYDPKTLPQPERSEPPVGAPSYAPTAWGELRQYLGIPEKGALPPELTRTLIHGYYAATSYMDAQLGLVLDELEKLGLADKTIIVFWGDHGWHLGDHGMWCKHSNYEQATNAPLLFSAPGKQGGQKSSAVVEFNDIYPTLCDLAGIAKPSHLQGASLVPLLDDPKGSVKPAAFQVYPRGSQEAGPLLGQAMRTERWRYVEWQKADKSIADRELYDMQNDPGETENLAGKSEHAATVSELSAMMAKRLGEAPPAGLKLLDRSKPQANAAASAKKPKQDRNAMFNKRDKDKDGKLTKEEFLKDQPDPDEAPKRWIKFDKNNDGMLSREEFVGQ</sequence>
<dbReference type="PANTHER" id="PTHR45953">
    <property type="entry name" value="IDURONATE 2-SULFATASE"/>
    <property type="match status" value="1"/>
</dbReference>
<gene>
    <name evidence="10" type="ORF">DES53_105208</name>
</gene>
<dbReference type="CDD" id="cd16030">
    <property type="entry name" value="iduronate-2-sulfatase"/>
    <property type="match status" value="1"/>
</dbReference>
<feature type="domain" description="EF-hand" evidence="9">
    <location>
        <begin position="535"/>
        <end position="563"/>
    </location>
</feature>
<proteinExistence type="inferred from homology"/>
<evidence type="ECO:0000256" key="8">
    <source>
        <dbReference type="SAM" id="SignalP"/>
    </source>
</evidence>
<feature type="chain" id="PRO_5017042157" evidence="8">
    <location>
        <begin position="20"/>
        <end position="563"/>
    </location>
</feature>
<dbReference type="RefSeq" id="WP_211325568.1">
    <property type="nucleotide sequence ID" value="NZ_QNRR01000005.1"/>
</dbReference>
<evidence type="ECO:0000259" key="9">
    <source>
        <dbReference type="PROSITE" id="PS50222"/>
    </source>
</evidence>
<dbReference type="InterPro" id="IPR035874">
    <property type="entry name" value="IDS"/>
</dbReference>
<evidence type="ECO:0000256" key="6">
    <source>
        <dbReference type="ARBA" id="ARBA00022837"/>
    </source>
</evidence>
<feature type="region of interest" description="Disordered" evidence="7">
    <location>
        <begin position="495"/>
        <end position="563"/>
    </location>
</feature>
<keyword evidence="3" id="KW-0479">Metal-binding</keyword>
<comment type="similarity">
    <text evidence="2">Belongs to the sulfatase family.</text>
</comment>
<keyword evidence="6" id="KW-0106">Calcium</keyword>
<dbReference type="AlphaFoldDB" id="A0A366HLJ3"/>
<feature type="compositionally biased region" description="Basic and acidic residues" evidence="7">
    <location>
        <begin position="506"/>
        <end position="563"/>
    </location>
</feature>
<dbReference type="PROSITE" id="PS50222">
    <property type="entry name" value="EF_HAND_2"/>
    <property type="match status" value="1"/>
</dbReference>
<dbReference type="PANTHER" id="PTHR45953:SF1">
    <property type="entry name" value="IDURONATE 2-SULFATASE"/>
    <property type="match status" value="1"/>
</dbReference>
<dbReference type="SUPFAM" id="SSF47473">
    <property type="entry name" value="EF-hand"/>
    <property type="match status" value="1"/>
</dbReference>
<reference evidence="10 11" key="1">
    <citation type="submission" date="2018-06" db="EMBL/GenBank/DDBJ databases">
        <title>Genomic Encyclopedia of Type Strains, Phase IV (KMG-IV): sequencing the most valuable type-strain genomes for metagenomic binning, comparative biology and taxonomic classification.</title>
        <authorList>
            <person name="Goeker M."/>
        </authorList>
    </citation>
    <scope>NUCLEOTIDE SEQUENCE [LARGE SCALE GENOMIC DNA]</scope>
    <source>
        <strain evidence="10 11">DSM 25532</strain>
    </source>
</reference>
<dbReference type="InterPro" id="IPR024607">
    <property type="entry name" value="Sulfatase_CS"/>
</dbReference>
<dbReference type="Gene3D" id="1.10.238.10">
    <property type="entry name" value="EF-hand"/>
    <property type="match status" value="1"/>
</dbReference>
<dbReference type="InterPro" id="IPR011992">
    <property type="entry name" value="EF-hand-dom_pair"/>
</dbReference>
<comment type="cofactor">
    <cofactor evidence="1">
        <name>Ca(2+)</name>
        <dbReference type="ChEBI" id="CHEBI:29108"/>
    </cofactor>
</comment>
<evidence type="ECO:0000313" key="10">
    <source>
        <dbReference type="EMBL" id="RBP43809.1"/>
    </source>
</evidence>
<dbReference type="InterPro" id="IPR017850">
    <property type="entry name" value="Alkaline_phosphatase_core_sf"/>
</dbReference>
<keyword evidence="11" id="KW-1185">Reference proteome</keyword>
<dbReference type="EMBL" id="QNRR01000005">
    <property type="protein sequence ID" value="RBP43809.1"/>
    <property type="molecule type" value="Genomic_DNA"/>
</dbReference>
<evidence type="ECO:0000256" key="1">
    <source>
        <dbReference type="ARBA" id="ARBA00001913"/>
    </source>
</evidence>
<dbReference type="InterPro" id="IPR018247">
    <property type="entry name" value="EF_Hand_1_Ca_BS"/>
</dbReference>
<evidence type="ECO:0000313" key="11">
    <source>
        <dbReference type="Proteomes" id="UP000253426"/>
    </source>
</evidence>
<dbReference type="Gene3D" id="3.40.720.10">
    <property type="entry name" value="Alkaline Phosphatase, subunit A"/>
    <property type="match status" value="1"/>
</dbReference>
<dbReference type="SUPFAM" id="SSF53649">
    <property type="entry name" value="Alkaline phosphatase-like"/>
    <property type="match status" value="1"/>
</dbReference>
<feature type="signal peptide" evidence="8">
    <location>
        <begin position="1"/>
        <end position="19"/>
    </location>
</feature>
<dbReference type="Pfam" id="PF00884">
    <property type="entry name" value="Sulfatase"/>
    <property type="match status" value="1"/>
</dbReference>
<protein>
    <submittedName>
        <fullName evidence="10">Arylsulfatase A-like enzyme</fullName>
    </submittedName>
</protein>
<organism evidence="10 11">
    <name type="scientific">Roseimicrobium gellanilyticum</name>
    <dbReference type="NCBI Taxonomy" id="748857"/>
    <lineage>
        <taxon>Bacteria</taxon>
        <taxon>Pseudomonadati</taxon>
        <taxon>Verrucomicrobiota</taxon>
        <taxon>Verrucomicrobiia</taxon>
        <taxon>Verrucomicrobiales</taxon>
        <taxon>Verrucomicrobiaceae</taxon>
        <taxon>Roseimicrobium</taxon>
    </lineage>
</organism>
<dbReference type="Proteomes" id="UP000253426">
    <property type="component" value="Unassembled WGS sequence"/>
</dbReference>
<dbReference type="Pfam" id="PF13202">
    <property type="entry name" value="EF-hand_5"/>
    <property type="match status" value="2"/>
</dbReference>
<evidence type="ECO:0000256" key="3">
    <source>
        <dbReference type="ARBA" id="ARBA00022723"/>
    </source>
</evidence>
<name>A0A366HLJ3_9BACT</name>
<comment type="caution">
    <text evidence="10">The sequence shown here is derived from an EMBL/GenBank/DDBJ whole genome shotgun (WGS) entry which is preliminary data.</text>
</comment>
<dbReference type="InterPro" id="IPR002048">
    <property type="entry name" value="EF_hand_dom"/>
</dbReference>